<gene>
    <name evidence="1" type="ORF">NCTC9073_06286</name>
</gene>
<evidence type="ECO:0000313" key="2">
    <source>
        <dbReference type="Proteomes" id="UP000250780"/>
    </source>
</evidence>
<proteinExistence type="predicted"/>
<reference evidence="1 2" key="1">
    <citation type="submission" date="2018-06" db="EMBL/GenBank/DDBJ databases">
        <authorList>
            <consortium name="Pathogen Informatics"/>
            <person name="Doyle S."/>
        </authorList>
    </citation>
    <scope>NUCLEOTIDE SEQUENCE [LARGE SCALE GENOMIC DNA]</scope>
    <source>
        <strain evidence="1 2">NCTC9073</strain>
    </source>
</reference>
<dbReference type="EMBL" id="UASD01000011">
    <property type="protein sequence ID" value="SPX20124.1"/>
    <property type="molecule type" value="Genomic_DNA"/>
</dbReference>
<name>A0A2X1NF64_ECOLX</name>
<organism evidence="1 2">
    <name type="scientific">Escherichia coli</name>
    <dbReference type="NCBI Taxonomy" id="562"/>
    <lineage>
        <taxon>Bacteria</taxon>
        <taxon>Pseudomonadati</taxon>
        <taxon>Pseudomonadota</taxon>
        <taxon>Gammaproteobacteria</taxon>
        <taxon>Enterobacterales</taxon>
        <taxon>Enterobacteriaceae</taxon>
        <taxon>Escherichia</taxon>
    </lineage>
</organism>
<dbReference type="Proteomes" id="UP000250780">
    <property type="component" value="Unassembled WGS sequence"/>
</dbReference>
<accession>A0A2X1NF64</accession>
<sequence length="48" mass="5297">MVSPVAMFQCLKMRSGDMNDIQRRQRLLPDGNKFGSQAVTPCGGRVVT</sequence>
<dbReference type="AlphaFoldDB" id="A0A2X1NF64"/>
<evidence type="ECO:0000313" key="1">
    <source>
        <dbReference type="EMBL" id="SPX20124.1"/>
    </source>
</evidence>
<protein>
    <submittedName>
        <fullName evidence="1">Uncharacterized protein</fullName>
    </submittedName>
</protein>